<dbReference type="PANTHER" id="PTHR42941:SF1">
    <property type="entry name" value="SLL1037 PROTEIN"/>
    <property type="match status" value="1"/>
</dbReference>
<dbReference type="SUPFAM" id="SSF53850">
    <property type="entry name" value="Periplasmic binding protein-like II"/>
    <property type="match status" value="1"/>
</dbReference>
<dbReference type="InterPro" id="IPR011852">
    <property type="entry name" value="TRAP_TAXI"/>
</dbReference>
<accession>A0ABD5U5Y5</accession>
<sequence>MVASRERSSRRTFLKTTLGAGGALTLAGCLEGDGGSGGGNSTQNGSGGSGASGDLVMLTSTETTSAYAMSQGISAVVSENADEVSVDARPSEGTNANIGALDRNEADIVYIQNWTANKVMEGEDPFGDISFTPNQVHHLYDLGWFLCTPNEGWETVADIESGSRVSPTPRGSGTAEMLEQALSYVTEDYERVSTDYGSQGSAMNEGRLDVGAGTFVNFSVEPSWLQEMKSTTDLRVLDFPDEVIGELEDDPAIVISEIETGELDGYAYLPEPLRTPALSYNFVVRNDADYDTIYTYLETVYGNREALQERNQLMAPLAEGEQFLANPYEMPFHPAAADFYEEQGVWSDEYERGDE</sequence>
<evidence type="ECO:0000256" key="1">
    <source>
        <dbReference type="SAM" id="MobiDB-lite"/>
    </source>
</evidence>
<dbReference type="PROSITE" id="PS51318">
    <property type="entry name" value="TAT"/>
    <property type="match status" value="1"/>
</dbReference>
<dbReference type="EMBL" id="JBHSXM010000001">
    <property type="protein sequence ID" value="MFC6835942.1"/>
    <property type="molecule type" value="Genomic_DNA"/>
</dbReference>
<name>A0ABD5U5Y5_9EURY</name>
<protein>
    <submittedName>
        <fullName evidence="2">TAXI family TRAP transporter solute-binding subunit</fullName>
    </submittedName>
</protein>
<evidence type="ECO:0000313" key="3">
    <source>
        <dbReference type="Proteomes" id="UP001596406"/>
    </source>
</evidence>
<organism evidence="2 3">
    <name type="scientific">Halomarina ordinaria</name>
    <dbReference type="NCBI Taxonomy" id="3033939"/>
    <lineage>
        <taxon>Archaea</taxon>
        <taxon>Methanobacteriati</taxon>
        <taxon>Methanobacteriota</taxon>
        <taxon>Stenosarchaea group</taxon>
        <taxon>Halobacteria</taxon>
        <taxon>Halobacteriales</taxon>
        <taxon>Natronomonadaceae</taxon>
        <taxon>Halomarina</taxon>
    </lineage>
</organism>
<comment type="caution">
    <text evidence="2">The sequence shown here is derived from an EMBL/GenBank/DDBJ whole genome shotgun (WGS) entry which is preliminary data.</text>
</comment>
<keyword evidence="3" id="KW-1185">Reference proteome</keyword>
<evidence type="ECO:0000313" key="2">
    <source>
        <dbReference type="EMBL" id="MFC6835942.1"/>
    </source>
</evidence>
<dbReference type="AlphaFoldDB" id="A0ABD5U5Y5"/>
<feature type="region of interest" description="Disordered" evidence="1">
    <location>
        <begin position="35"/>
        <end position="55"/>
    </location>
</feature>
<dbReference type="Pfam" id="PF16868">
    <property type="entry name" value="NMT1_3"/>
    <property type="match status" value="1"/>
</dbReference>
<dbReference type="Proteomes" id="UP001596406">
    <property type="component" value="Unassembled WGS sequence"/>
</dbReference>
<dbReference type="NCBIfam" id="TIGR02122">
    <property type="entry name" value="TRAP_TAXI"/>
    <property type="match status" value="1"/>
</dbReference>
<dbReference type="RefSeq" id="WP_304447636.1">
    <property type="nucleotide sequence ID" value="NZ_JARRAH010000001.1"/>
</dbReference>
<feature type="compositionally biased region" description="Gly residues" evidence="1">
    <location>
        <begin position="35"/>
        <end position="51"/>
    </location>
</feature>
<dbReference type="Gene3D" id="3.40.190.10">
    <property type="entry name" value="Periplasmic binding protein-like II"/>
    <property type="match status" value="2"/>
</dbReference>
<dbReference type="PANTHER" id="PTHR42941">
    <property type="entry name" value="SLL1037 PROTEIN"/>
    <property type="match status" value="1"/>
</dbReference>
<gene>
    <name evidence="2" type="ORF">ACFQHK_05400</name>
</gene>
<dbReference type="PROSITE" id="PS51257">
    <property type="entry name" value="PROKAR_LIPOPROTEIN"/>
    <property type="match status" value="1"/>
</dbReference>
<reference evidence="2 3" key="1">
    <citation type="journal article" date="2019" name="Int. J. Syst. Evol. Microbiol.">
        <title>The Global Catalogue of Microorganisms (GCM) 10K type strain sequencing project: providing services to taxonomists for standard genome sequencing and annotation.</title>
        <authorList>
            <consortium name="The Broad Institute Genomics Platform"/>
            <consortium name="The Broad Institute Genome Sequencing Center for Infectious Disease"/>
            <person name="Wu L."/>
            <person name="Ma J."/>
        </authorList>
    </citation>
    <scope>NUCLEOTIDE SEQUENCE [LARGE SCALE GENOMIC DNA]</scope>
    <source>
        <strain evidence="2 3">PSRA2</strain>
    </source>
</reference>
<proteinExistence type="predicted"/>
<dbReference type="InterPro" id="IPR006311">
    <property type="entry name" value="TAT_signal"/>
</dbReference>